<proteinExistence type="predicted"/>
<evidence type="ECO:0000313" key="1">
    <source>
        <dbReference type="EMBL" id="ETS82028.1"/>
    </source>
</evidence>
<dbReference type="KEGG" id="pfy:PFICI_07030"/>
<keyword evidence="2" id="KW-1185">Reference proteome</keyword>
<name>W3X7D4_PESFW</name>
<dbReference type="OrthoDB" id="5410795at2759"/>
<dbReference type="OMA" id="IARCEIP"/>
<protein>
    <submittedName>
        <fullName evidence="1">Uncharacterized protein</fullName>
    </submittedName>
</protein>
<dbReference type="InParanoid" id="W3X7D4"/>
<dbReference type="HOGENOM" id="CLU_711948_0_0_1"/>
<gene>
    <name evidence="1" type="ORF">PFICI_07030</name>
</gene>
<dbReference type="EMBL" id="KI912112">
    <property type="protein sequence ID" value="ETS82028.1"/>
    <property type="molecule type" value="Genomic_DNA"/>
</dbReference>
<dbReference type="eggNOG" id="ENOG502RR6I">
    <property type="taxonomic scope" value="Eukaryota"/>
</dbReference>
<dbReference type="GeneID" id="19272043"/>
<sequence length="388" mass="43340">MALRVRLSRAAAVSSPLGTSLLASSTFQTAIAHRAYTTGRDDDRAQPAQIPLFWEKPRTPGKEEADALLSSLRSKGGAEPWASEEDEILIAQLVLWPTTGEEQLKNLAMKLQRPPESVTERLKTLASDPKLDGKLAFTDEFLRSDLSAKEEQILLERMEYIIETLLNNTIGVDYLWKFNLVYQSDNSFTDWAHLILDLIPLQVKHILAASRPPTARELLTLPWSHTQSMGVYGRIFIPRNAEAYQSGHFLYVGTAILDQLGLQGRRIRDKKVDRDWTSDGEKGQNMNGKVRFFDLIVIDPAGKDFDGIREASHLILLAEAALSIWLGALPFEKPGYESWKNIFPWTSEGGYGYAGTFSDNPLIEGTLKHSARRRAKAAEADSVDISSV</sequence>
<organism evidence="1 2">
    <name type="scientific">Pestalotiopsis fici (strain W106-1 / CGMCC3.15140)</name>
    <dbReference type="NCBI Taxonomy" id="1229662"/>
    <lineage>
        <taxon>Eukaryota</taxon>
        <taxon>Fungi</taxon>
        <taxon>Dikarya</taxon>
        <taxon>Ascomycota</taxon>
        <taxon>Pezizomycotina</taxon>
        <taxon>Sordariomycetes</taxon>
        <taxon>Xylariomycetidae</taxon>
        <taxon>Amphisphaeriales</taxon>
        <taxon>Sporocadaceae</taxon>
        <taxon>Pestalotiopsis</taxon>
    </lineage>
</organism>
<dbReference type="Proteomes" id="UP000030651">
    <property type="component" value="Unassembled WGS sequence"/>
</dbReference>
<dbReference type="RefSeq" id="XP_007833802.1">
    <property type="nucleotide sequence ID" value="XM_007835611.1"/>
</dbReference>
<evidence type="ECO:0000313" key="2">
    <source>
        <dbReference type="Proteomes" id="UP000030651"/>
    </source>
</evidence>
<accession>W3X7D4</accession>
<dbReference type="AlphaFoldDB" id="W3X7D4"/>
<reference evidence="2" key="1">
    <citation type="journal article" date="2015" name="BMC Genomics">
        <title>Genomic and transcriptomic analysis of the endophytic fungus Pestalotiopsis fici reveals its lifestyle and high potential for synthesis of natural products.</title>
        <authorList>
            <person name="Wang X."/>
            <person name="Zhang X."/>
            <person name="Liu L."/>
            <person name="Xiang M."/>
            <person name="Wang W."/>
            <person name="Sun X."/>
            <person name="Che Y."/>
            <person name="Guo L."/>
            <person name="Liu G."/>
            <person name="Guo L."/>
            <person name="Wang C."/>
            <person name="Yin W.B."/>
            <person name="Stadler M."/>
            <person name="Zhang X."/>
            <person name="Liu X."/>
        </authorList>
    </citation>
    <scope>NUCLEOTIDE SEQUENCE [LARGE SCALE GENOMIC DNA]</scope>
    <source>
        <strain evidence="2">W106-1 / CGMCC3.15140</strain>
    </source>
</reference>